<dbReference type="GO" id="GO:0005524">
    <property type="term" value="F:ATP binding"/>
    <property type="evidence" value="ECO:0007669"/>
    <property type="project" value="UniProtKB-UniRule"/>
</dbReference>
<evidence type="ECO:0000256" key="10">
    <source>
        <dbReference type="HAMAP-Rule" id="MF_00451"/>
    </source>
</evidence>
<dbReference type="InterPro" id="IPR023005">
    <property type="entry name" value="Nucleoside_diP_kinase_AS"/>
</dbReference>
<dbReference type="GO" id="GO:0005737">
    <property type="term" value="C:cytoplasm"/>
    <property type="evidence" value="ECO:0007669"/>
    <property type="project" value="UniProtKB-SubCell"/>
</dbReference>
<dbReference type="SMART" id="SM00562">
    <property type="entry name" value="NDK"/>
    <property type="match status" value="1"/>
</dbReference>
<dbReference type="NCBIfam" id="NF001908">
    <property type="entry name" value="PRK00668.1"/>
    <property type="match status" value="1"/>
</dbReference>
<comment type="subunit">
    <text evidence="10">Homotetramer.</text>
</comment>
<feature type="binding site" evidence="10 11">
    <location>
        <position position="57"/>
    </location>
    <ligand>
        <name>ATP</name>
        <dbReference type="ChEBI" id="CHEBI:30616"/>
    </ligand>
</feature>
<evidence type="ECO:0000259" key="14">
    <source>
        <dbReference type="SMART" id="SM00562"/>
    </source>
</evidence>
<dbReference type="SUPFAM" id="SSF54919">
    <property type="entry name" value="Nucleoside diphosphate kinase, NDK"/>
    <property type="match status" value="1"/>
</dbReference>
<dbReference type="HAMAP" id="MF_00451">
    <property type="entry name" value="NDP_kinase"/>
    <property type="match status" value="1"/>
</dbReference>
<comment type="catalytic activity">
    <reaction evidence="10">
        <text>a ribonucleoside 5'-diphosphate + ATP = a ribonucleoside 5'-triphosphate + ADP</text>
        <dbReference type="Rhea" id="RHEA:18113"/>
        <dbReference type="ChEBI" id="CHEBI:30616"/>
        <dbReference type="ChEBI" id="CHEBI:57930"/>
        <dbReference type="ChEBI" id="CHEBI:61557"/>
        <dbReference type="ChEBI" id="CHEBI:456216"/>
        <dbReference type="EC" id="2.7.4.6"/>
    </reaction>
</comment>
<accession>A0A7X0H3I8</accession>
<evidence type="ECO:0000256" key="6">
    <source>
        <dbReference type="ARBA" id="ARBA00022777"/>
    </source>
</evidence>
<comment type="function">
    <text evidence="8">(Microbial infection) Catalyzes the phosphorylation of dZDP to dZTP, when the bacterium is infected by a phage that produces the substrate for the synthesis of dZTP (2- amino-2'-deoxyadenosine 5'-triphosphate), which is then used by the phage as a DNA polymerase substrate.</text>
</comment>
<dbReference type="EMBL" id="JACHGY010000001">
    <property type="protein sequence ID" value="MBB6428591.1"/>
    <property type="molecule type" value="Genomic_DNA"/>
</dbReference>
<dbReference type="Pfam" id="PF00334">
    <property type="entry name" value="NDK"/>
    <property type="match status" value="1"/>
</dbReference>
<dbReference type="Gene3D" id="3.30.70.141">
    <property type="entry name" value="Nucleoside diphosphate kinase-like domain"/>
    <property type="match status" value="1"/>
</dbReference>
<feature type="binding site" evidence="10 11">
    <location>
        <position position="102"/>
    </location>
    <ligand>
        <name>ATP</name>
        <dbReference type="ChEBI" id="CHEBI:30616"/>
    </ligand>
</feature>
<protein>
    <recommendedName>
        <fullName evidence="10 13">Nucleoside diphosphate kinase</fullName>
        <shortName evidence="10">NDK</shortName>
        <shortName evidence="10">NDP kinase</shortName>
        <ecNumber evidence="10 13">2.7.4.6</ecNumber>
    </recommendedName>
    <alternativeName>
        <fullName evidence="10">Nucleoside-2-P kinase</fullName>
    </alternativeName>
</protein>
<evidence type="ECO:0000256" key="8">
    <source>
        <dbReference type="ARBA" id="ARBA00024802"/>
    </source>
</evidence>
<feature type="binding site" evidence="10 11">
    <location>
        <position position="85"/>
    </location>
    <ligand>
        <name>ATP</name>
        <dbReference type="ChEBI" id="CHEBI:30616"/>
    </ligand>
</feature>
<evidence type="ECO:0000256" key="12">
    <source>
        <dbReference type="RuleBase" id="RU004011"/>
    </source>
</evidence>
<dbReference type="GO" id="GO:0046872">
    <property type="term" value="F:metal ion binding"/>
    <property type="evidence" value="ECO:0007669"/>
    <property type="project" value="UniProtKB-KW"/>
</dbReference>
<keyword evidence="4 10" id="KW-0808">Transferase</keyword>
<evidence type="ECO:0000256" key="4">
    <source>
        <dbReference type="ARBA" id="ARBA00022679"/>
    </source>
</evidence>
<comment type="function">
    <text evidence="10">Major role in the synthesis of nucleoside triphosphates other than ATP. The ATP gamma phosphate is transferred to the NDP beta phosphate via a ping-pong mechanism, using a phosphorylated active-site intermediate.</text>
</comment>
<dbReference type="CDD" id="cd04413">
    <property type="entry name" value="NDPk_I"/>
    <property type="match status" value="1"/>
</dbReference>
<dbReference type="PRINTS" id="PR01243">
    <property type="entry name" value="NUCDPKINASE"/>
</dbReference>
<dbReference type="AlphaFoldDB" id="A0A7X0H3I8"/>
<feature type="binding site" evidence="10 11">
    <location>
        <position position="112"/>
    </location>
    <ligand>
        <name>ATP</name>
        <dbReference type="ChEBI" id="CHEBI:30616"/>
    </ligand>
</feature>
<comment type="catalytic activity">
    <reaction evidence="9">
        <text>dZDP + ATP = dZTP + ADP</text>
        <dbReference type="Rhea" id="RHEA:67644"/>
        <dbReference type="ChEBI" id="CHEBI:30616"/>
        <dbReference type="ChEBI" id="CHEBI:172929"/>
        <dbReference type="ChEBI" id="CHEBI:172931"/>
        <dbReference type="ChEBI" id="CHEBI:456216"/>
    </reaction>
</comment>
<dbReference type="PANTHER" id="PTHR11349">
    <property type="entry name" value="NUCLEOSIDE DIPHOSPHATE KINASE"/>
    <property type="match status" value="1"/>
</dbReference>
<comment type="catalytic activity">
    <reaction evidence="10 13">
        <text>a 2'-deoxyribonucleoside 5'-diphosphate + ATP = a 2'-deoxyribonucleoside 5'-triphosphate + ADP</text>
        <dbReference type="Rhea" id="RHEA:44640"/>
        <dbReference type="ChEBI" id="CHEBI:30616"/>
        <dbReference type="ChEBI" id="CHEBI:61560"/>
        <dbReference type="ChEBI" id="CHEBI:73316"/>
        <dbReference type="ChEBI" id="CHEBI:456216"/>
        <dbReference type="EC" id="2.7.4.6"/>
    </reaction>
</comment>
<comment type="cofactor">
    <cofactor evidence="1 10">
        <name>Mg(2+)</name>
        <dbReference type="ChEBI" id="CHEBI:18420"/>
    </cofactor>
</comment>
<name>A0A7X0H3I8_9BACT</name>
<feature type="binding site" evidence="10 11">
    <location>
        <position position="9"/>
    </location>
    <ligand>
        <name>ATP</name>
        <dbReference type="ChEBI" id="CHEBI:30616"/>
    </ligand>
</feature>
<comment type="similarity">
    <text evidence="2 10 11 12">Belongs to the NDK family.</text>
</comment>
<proteinExistence type="inferred from homology"/>
<keyword evidence="10" id="KW-0460">Magnesium</keyword>
<dbReference type="FunFam" id="3.30.70.141:FF:000002">
    <property type="entry name" value="Nucleoside diphosphate kinase"/>
    <property type="match status" value="1"/>
</dbReference>
<keyword evidence="6 10" id="KW-0418">Kinase</keyword>
<evidence type="ECO:0000256" key="5">
    <source>
        <dbReference type="ARBA" id="ARBA00022741"/>
    </source>
</evidence>
<comment type="subcellular location">
    <subcellularLocation>
        <location evidence="10">Cytoplasm</location>
    </subcellularLocation>
</comment>
<keyword evidence="10" id="KW-0963">Cytoplasm</keyword>
<evidence type="ECO:0000256" key="3">
    <source>
        <dbReference type="ARBA" id="ARBA00022553"/>
    </source>
</evidence>
<dbReference type="Proteomes" id="UP000541810">
    <property type="component" value="Unassembled WGS sequence"/>
</dbReference>
<dbReference type="GO" id="GO:0006241">
    <property type="term" value="P:CTP biosynthetic process"/>
    <property type="evidence" value="ECO:0007669"/>
    <property type="project" value="UniProtKB-UniRule"/>
</dbReference>
<keyword evidence="16" id="KW-1185">Reference proteome</keyword>
<dbReference type="PROSITE" id="PS00469">
    <property type="entry name" value="NDPK"/>
    <property type="match status" value="1"/>
</dbReference>
<gene>
    <name evidence="10" type="primary">ndk</name>
    <name evidence="15" type="ORF">HNQ40_000397</name>
</gene>
<reference evidence="15 16" key="1">
    <citation type="submission" date="2020-08" db="EMBL/GenBank/DDBJ databases">
        <title>Genomic Encyclopedia of Type Strains, Phase IV (KMG-IV): sequencing the most valuable type-strain genomes for metagenomic binning, comparative biology and taxonomic classification.</title>
        <authorList>
            <person name="Goeker M."/>
        </authorList>
    </citation>
    <scope>NUCLEOTIDE SEQUENCE [LARGE SCALE GENOMIC DNA]</scope>
    <source>
        <strain evidence="15 16">DSM 103725</strain>
    </source>
</reference>
<keyword evidence="5 10" id="KW-0547">Nucleotide-binding</keyword>
<evidence type="ECO:0000256" key="13">
    <source>
        <dbReference type="RuleBase" id="RU004013"/>
    </source>
</evidence>
<evidence type="ECO:0000313" key="15">
    <source>
        <dbReference type="EMBL" id="MBB6428591.1"/>
    </source>
</evidence>
<comment type="caution">
    <text evidence="15">The sequence shown here is derived from an EMBL/GenBank/DDBJ whole genome shotgun (WGS) entry which is preliminary data.</text>
</comment>
<feature type="domain" description="Nucleoside diphosphate kinase-like" evidence="14">
    <location>
        <begin position="1"/>
        <end position="138"/>
    </location>
</feature>
<evidence type="ECO:0000256" key="7">
    <source>
        <dbReference type="ARBA" id="ARBA00022840"/>
    </source>
</evidence>
<dbReference type="RefSeq" id="WP_184675875.1">
    <property type="nucleotide sequence ID" value="NZ_JACHGY010000001.1"/>
</dbReference>
<dbReference type="InterPro" id="IPR034907">
    <property type="entry name" value="NDK-like_dom"/>
</dbReference>
<evidence type="ECO:0000256" key="9">
    <source>
        <dbReference type="ARBA" id="ARBA00047945"/>
    </source>
</evidence>
<evidence type="ECO:0000256" key="2">
    <source>
        <dbReference type="ARBA" id="ARBA00008142"/>
    </source>
</evidence>
<dbReference type="EC" id="2.7.4.6" evidence="10 13"/>
<dbReference type="GO" id="GO:0006183">
    <property type="term" value="P:GTP biosynthetic process"/>
    <property type="evidence" value="ECO:0007669"/>
    <property type="project" value="UniProtKB-UniRule"/>
</dbReference>
<organism evidence="15 16">
    <name type="scientific">Algisphaera agarilytica</name>
    <dbReference type="NCBI Taxonomy" id="1385975"/>
    <lineage>
        <taxon>Bacteria</taxon>
        <taxon>Pseudomonadati</taxon>
        <taxon>Planctomycetota</taxon>
        <taxon>Phycisphaerae</taxon>
        <taxon>Phycisphaerales</taxon>
        <taxon>Phycisphaeraceae</taxon>
        <taxon>Algisphaera</taxon>
    </lineage>
</organism>
<dbReference type="InterPro" id="IPR036850">
    <property type="entry name" value="NDK-like_dom_sf"/>
</dbReference>
<keyword evidence="10" id="KW-0479">Metal-binding</keyword>
<feature type="binding site" evidence="10 11">
    <location>
        <position position="91"/>
    </location>
    <ligand>
        <name>ATP</name>
        <dbReference type="ChEBI" id="CHEBI:30616"/>
    </ligand>
</feature>
<sequence length="154" mass="16772">METTLIFLKPDAVQRGLIGSIVGRFEAKGLTFVGMKLMNVPKDLAEKHYAEHQGKPFYDGLIAFVTSSPVFVMAIRGVNAVAVCRTLIGATNGQKADPGTIRGDFGMSGGYNMIHGSDSLESAERELALWFDDGELATIDKTLDQWVYDPSDLK</sequence>
<dbReference type="GO" id="GO:0004550">
    <property type="term" value="F:nucleoside diphosphate kinase activity"/>
    <property type="evidence" value="ECO:0007669"/>
    <property type="project" value="UniProtKB-UniRule"/>
</dbReference>
<keyword evidence="3 10" id="KW-0597">Phosphoprotein</keyword>
<dbReference type="InterPro" id="IPR001564">
    <property type="entry name" value="Nucleoside_diP_kinase"/>
</dbReference>
<evidence type="ECO:0000256" key="11">
    <source>
        <dbReference type="PROSITE-ProRule" id="PRU00706"/>
    </source>
</evidence>
<evidence type="ECO:0000256" key="1">
    <source>
        <dbReference type="ARBA" id="ARBA00001946"/>
    </source>
</evidence>
<dbReference type="GO" id="GO:0006228">
    <property type="term" value="P:UTP biosynthetic process"/>
    <property type="evidence" value="ECO:0007669"/>
    <property type="project" value="UniProtKB-UniRule"/>
</dbReference>
<keyword evidence="10" id="KW-0546">Nucleotide metabolism</keyword>
<keyword evidence="7 10" id="KW-0067">ATP-binding</keyword>
<dbReference type="PROSITE" id="PS51374">
    <property type="entry name" value="NDPK_LIKE"/>
    <property type="match status" value="1"/>
</dbReference>
<feature type="active site" description="Pros-phosphohistidine intermediate" evidence="10 11">
    <location>
        <position position="115"/>
    </location>
</feature>
<evidence type="ECO:0000313" key="16">
    <source>
        <dbReference type="Proteomes" id="UP000541810"/>
    </source>
</evidence>